<sequence length="87" mass="9939">MGFGGSVSAMIASLKANKRTRVSTFEKIKDFKKSNKNKLHFKNKATPEEIVKLREKLQKENNVLFLRKVLIIVILLVAIFYAIGFVK</sequence>
<dbReference type="EMBL" id="VANR01000004">
    <property type="protein sequence ID" value="TMM30072.1"/>
    <property type="molecule type" value="Genomic_DNA"/>
</dbReference>
<evidence type="ECO:0000256" key="1">
    <source>
        <dbReference type="SAM" id="Phobius"/>
    </source>
</evidence>
<name>A0A5S3N598_9FLAO</name>
<keyword evidence="1" id="KW-0472">Membrane</keyword>
<keyword evidence="1" id="KW-0812">Transmembrane</keyword>
<gene>
    <name evidence="2" type="ORF">FDT66_09425</name>
</gene>
<protein>
    <submittedName>
        <fullName evidence="2">Uncharacterized protein</fullName>
    </submittedName>
</protein>
<dbReference type="Proteomes" id="UP000307140">
    <property type="component" value="Unassembled WGS sequence"/>
</dbReference>
<evidence type="ECO:0000313" key="2">
    <source>
        <dbReference type="EMBL" id="TMM30072.1"/>
    </source>
</evidence>
<proteinExistence type="predicted"/>
<reference evidence="2 3" key="1">
    <citation type="submission" date="2019-05" db="EMBL/GenBank/DDBJ databases">
        <title>Polaribacter aestuariivivens sp. nov., isolated from a tidal flat.</title>
        <authorList>
            <person name="Yoon J.-H."/>
        </authorList>
    </citation>
    <scope>NUCLEOTIDE SEQUENCE [LARGE SCALE GENOMIC DNA]</scope>
    <source>
        <strain evidence="2 3">DBTF-3</strain>
    </source>
</reference>
<feature type="transmembrane region" description="Helical" evidence="1">
    <location>
        <begin position="64"/>
        <end position="86"/>
    </location>
</feature>
<dbReference type="RefSeq" id="WP_138535923.1">
    <property type="nucleotide sequence ID" value="NZ_VANR01000004.1"/>
</dbReference>
<keyword evidence="1" id="KW-1133">Transmembrane helix</keyword>
<dbReference type="AlphaFoldDB" id="A0A5S3N598"/>
<comment type="caution">
    <text evidence="2">The sequence shown here is derived from an EMBL/GenBank/DDBJ whole genome shotgun (WGS) entry which is preliminary data.</text>
</comment>
<keyword evidence="3" id="KW-1185">Reference proteome</keyword>
<organism evidence="2 3">
    <name type="scientific">Polaribacter aestuariivivens</name>
    <dbReference type="NCBI Taxonomy" id="2304626"/>
    <lineage>
        <taxon>Bacteria</taxon>
        <taxon>Pseudomonadati</taxon>
        <taxon>Bacteroidota</taxon>
        <taxon>Flavobacteriia</taxon>
        <taxon>Flavobacteriales</taxon>
        <taxon>Flavobacteriaceae</taxon>
    </lineage>
</organism>
<evidence type="ECO:0000313" key="3">
    <source>
        <dbReference type="Proteomes" id="UP000307140"/>
    </source>
</evidence>
<accession>A0A5S3N598</accession>